<name>A0A220U3N1_9BACI</name>
<organism evidence="2 3">
    <name type="scientific">Virgibacillus phasianinus</name>
    <dbReference type="NCBI Taxonomy" id="2017483"/>
    <lineage>
        <taxon>Bacteria</taxon>
        <taxon>Bacillati</taxon>
        <taxon>Bacillota</taxon>
        <taxon>Bacilli</taxon>
        <taxon>Bacillales</taxon>
        <taxon>Bacillaceae</taxon>
        <taxon>Virgibacillus</taxon>
    </lineage>
</organism>
<dbReference type="GO" id="GO:0006355">
    <property type="term" value="P:regulation of DNA-templated transcription"/>
    <property type="evidence" value="ECO:0007669"/>
    <property type="project" value="InterPro"/>
</dbReference>
<dbReference type="InterPro" id="IPR036281">
    <property type="entry name" value="SinR/SinI_dimer_dom_sf"/>
</dbReference>
<dbReference type="GO" id="GO:0046983">
    <property type="term" value="F:protein dimerization activity"/>
    <property type="evidence" value="ECO:0007669"/>
    <property type="project" value="InterPro"/>
</dbReference>
<accession>A0A220U3N1</accession>
<dbReference type="EMBL" id="CP022315">
    <property type="protein sequence ID" value="ASK62710.1"/>
    <property type="molecule type" value="Genomic_DNA"/>
</dbReference>
<dbReference type="Pfam" id="PF08671">
    <property type="entry name" value="SinI"/>
    <property type="match status" value="1"/>
</dbReference>
<dbReference type="RefSeq" id="WP_089061969.1">
    <property type="nucleotide sequence ID" value="NZ_CP022315.1"/>
</dbReference>
<keyword evidence="3" id="KW-1185">Reference proteome</keyword>
<gene>
    <name evidence="2" type="ORF">CFK37_11430</name>
</gene>
<dbReference type="PROSITE" id="PS51500">
    <property type="entry name" value="SIN"/>
    <property type="match status" value="1"/>
</dbReference>
<evidence type="ECO:0000313" key="3">
    <source>
        <dbReference type="Proteomes" id="UP000198312"/>
    </source>
</evidence>
<protein>
    <recommendedName>
        <fullName evidence="1">Sin domain-containing protein</fullName>
    </recommendedName>
</protein>
<proteinExistence type="predicted"/>
<dbReference type="SUPFAM" id="SSF47406">
    <property type="entry name" value="SinR repressor dimerisation domain-like"/>
    <property type="match status" value="1"/>
</dbReference>
<dbReference type="KEGG" id="vil:CFK37_11430"/>
<reference evidence="2 3" key="1">
    <citation type="submission" date="2017-07" db="EMBL/GenBank/DDBJ databases">
        <title>Virgibacillus sp. LM2416.</title>
        <authorList>
            <person name="Tak E.J."/>
            <person name="Bae J.-W."/>
        </authorList>
    </citation>
    <scope>NUCLEOTIDE SEQUENCE [LARGE SCALE GENOMIC DNA]</scope>
    <source>
        <strain evidence="2 3">LM2416</strain>
    </source>
</reference>
<dbReference type="AlphaFoldDB" id="A0A220U3N1"/>
<sequence length="43" mass="5027">MIKVVKETGLDCEWVELLQEAKSIGITVEEVRMFLCKTLEEER</sequence>
<evidence type="ECO:0000259" key="1">
    <source>
        <dbReference type="PROSITE" id="PS51500"/>
    </source>
</evidence>
<feature type="domain" description="Sin" evidence="1">
    <location>
        <begin position="1"/>
        <end position="39"/>
    </location>
</feature>
<dbReference type="Proteomes" id="UP000198312">
    <property type="component" value="Chromosome"/>
</dbReference>
<evidence type="ECO:0000313" key="2">
    <source>
        <dbReference type="EMBL" id="ASK62710.1"/>
    </source>
</evidence>
<dbReference type="InterPro" id="IPR010981">
    <property type="entry name" value="SinR/SinI_dimer_dom"/>
</dbReference>